<protein>
    <submittedName>
        <fullName evidence="1">Uncharacterized protein</fullName>
    </submittedName>
</protein>
<name>A0ACC0K9Y1_CHOFU</name>
<gene>
    <name evidence="1" type="ORF">MSG28_013933</name>
</gene>
<evidence type="ECO:0000313" key="1">
    <source>
        <dbReference type="EMBL" id="KAI8433075.1"/>
    </source>
</evidence>
<evidence type="ECO:0000313" key="2">
    <source>
        <dbReference type="Proteomes" id="UP001064048"/>
    </source>
</evidence>
<keyword evidence="2" id="KW-1185">Reference proteome</keyword>
<sequence length="359" mass="40206">MPRRLALLMVAMAVASRADSVLRPQYGYPAGMIPNCPGVMNHSSISPRSMPKLKVVLHQLRHGKITTKPMPVMAAARMMAKDKKMDFRNKKTVLYAVGFLDSAIWPHTQAVGTAYARRGYNVFLTETFSFLSYIYPKSVRLTREIGHRMGEFLVKLTEQGLTADNLELVGLSLGAHVVSYAAKHFYNVTGTKPSRMTGLDVSGPCFKSLPLELRFNPTDAERVDAVHTNIDGFGTPEPLGHVDFYVNGGEFQPGDIPYIPCLIICSHVKSVLYWWQALEHPNMFIAQRCESVQAARYSECFNSTDTNVVGIETDFSKSGIYYLATSNTFPYFMREEGLKAENEVYTSFIKQLNKADFIV</sequence>
<accession>A0ACC0K9Y1</accession>
<dbReference type="Proteomes" id="UP001064048">
    <property type="component" value="Chromosome 24"/>
</dbReference>
<organism evidence="1 2">
    <name type="scientific">Choristoneura fumiferana</name>
    <name type="common">Spruce budworm moth</name>
    <name type="synonym">Archips fumiferana</name>
    <dbReference type="NCBI Taxonomy" id="7141"/>
    <lineage>
        <taxon>Eukaryota</taxon>
        <taxon>Metazoa</taxon>
        <taxon>Ecdysozoa</taxon>
        <taxon>Arthropoda</taxon>
        <taxon>Hexapoda</taxon>
        <taxon>Insecta</taxon>
        <taxon>Pterygota</taxon>
        <taxon>Neoptera</taxon>
        <taxon>Endopterygota</taxon>
        <taxon>Lepidoptera</taxon>
        <taxon>Glossata</taxon>
        <taxon>Ditrysia</taxon>
        <taxon>Tortricoidea</taxon>
        <taxon>Tortricidae</taxon>
        <taxon>Tortricinae</taxon>
        <taxon>Choristoneura</taxon>
    </lineage>
</organism>
<proteinExistence type="predicted"/>
<reference evidence="1 2" key="1">
    <citation type="journal article" date="2022" name="Genome Biol. Evol.">
        <title>The Spruce Budworm Genome: Reconstructing the Evolutionary History of Antifreeze Proteins.</title>
        <authorList>
            <person name="Beliveau C."/>
            <person name="Gagne P."/>
            <person name="Picq S."/>
            <person name="Vernygora O."/>
            <person name="Keeling C.I."/>
            <person name="Pinkney K."/>
            <person name="Doucet D."/>
            <person name="Wen F."/>
            <person name="Johnston J.S."/>
            <person name="Maaroufi H."/>
            <person name="Boyle B."/>
            <person name="Laroche J."/>
            <person name="Dewar K."/>
            <person name="Juretic N."/>
            <person name="Blackburn G."/>
            <person name="Nisole A."/>
            <person name="Brunet B."/>
            <person name="Brandao M."/>
            <person name="Lumley L."/>
            <person name="Duan J."/>
            <person name="Quan G."/>
            <person name="Lucarotti C.J."/>
            <person name="Roe A.D."/>
            <person name="Sperling F.A.H."/>
            <person name="Levesque R.C."/>
            <person name="Cusson M."/>
        </authorList>
    </citation>
    <scope>NUCLEOTIDE SEQUENCE [LARGE SCALE GENOMIC DNA]</scope>
    <source>
        <strain evidence="1">Glfc:IPQL:Cfum</strain>
    </source>
</reference>
<dbReference type="EMBL" id="CM046124">
    <property type="protein sequence ID" value="KAI8433075.1"/>
    <property type="molecule type" value="Genomic_DNA"/>
</dbReference>
<comment type="caution">
    <text evidence="1">The sequence shown here is derived from an EMBL/GenBank/DDBJ whole genome shotgun (WGS) entry which is preliminary data.</text>
</comment>